<feature type="region of interest" description="Disordered" evidence="3">
    <location>
        <begin position="1539"/>
        <end position="1740"/>
    </location>
</feature>
<name>I0Z8Z8_COCSC</name>
<dbReference type="EMBL" id="AGSI01000001">
    <property type="protein sequence ID" value="EIE27117.1"/>
    <property type="molecule type" value="Genomic_DNA"/>
</dbReference>
<keyword evidence="1" id="KW-0833">Ubl conjugation pathway</keyword>
<evidence type="ECO:0000313" key="5">
    <source>
        <dbReference type="EMBL" id="EIE27117.1"/>
    </source>
</evidence>
<dbReference type="Pfam" id="PF00443">
    <property type="entry name" value="UCH"/>
    <property type="match status" value="1"/>
</dbReference>
<keyword evidence="2" id="KW-0378">Hydrolase</keyword>
<reference evidence="5 6" key="1">
    <citation type="journal article" date="2012" name="Genome Biol.">
        <title>The genome of the polar eukaryotic microalga coccomyxa subellipsoidea reveals traits of cold adaptation.</title>
        <authorList>
            <person name="Blanc G."/>
            <person name="Agarkova I."/>
            <person name="Grimwood J."/>
            <person name="Kuo A."/>
            <person name="Brueggeman A."/>
            <person name="Dunigan D."/>
            <person name="Gurnon J."/>
            <person name="Ladunga I."/>
            <person name="Lindquist E."/>
            <person name="Lucas S."/>
            <person name="Pangilinan J."/>
            <person name="Proschold T."/>
            <person name="Salamov A."/>
            <person name="Schmutz J."/>
            <person name="Weeks D."/>
            <person name="Yamada T."/>
            <person name="Claverie J.M."/>
            <person name="Grigoriev I."/>
            <person name="Van Etten J."/>
            <person name="Lomsadze A."/>
            <person name="Borodovsky M."/>
        </authorList>
    </citation>
    <scope>NUCLEOTIDE SEQUENCE [LARGE SCALE GENOMIC DNA]</scope>
    <source>
        <strain evidence="5 6">C-169</strain>
    </source>
</reference>
<feature type="compositionally biased region" description="Low complexity" evidence="3">
    <location>
        <begin position="1842"/>
        <end position="1864"/>
    </location>
</feature>
<feature type="compositionally biased region" description="Basic and acidic residues" evidence="3">
    <location>
        <begin position="1711"/>
        <end position="1720"/>
    </location>
</feature>
<feature type="compositionally biased region" description="Polar residues" evidence="3">
    <location>
        <begin position="2372"/>
        <end position="2390"/>
    </location>
</feature>
<accession>I0Z8Z8</accession>
<dbReference type="InterPro" id="IPR028889">
    <property type="entry name" value="USP"/>
</dbReference>
<feature type="region of interest" description="Disordered" evidence="3">
    <location>
        <begin position="2199"/>
        <end position="2263"/>
    </location>
</feature>
<feature type="compositionally biased region" description="Polar residues" evidence="3">
    <location>
        <begin position="2065"/>
        <end position="2090"/>
    </location>
</feature>
<dbReference type="GO" id="GO:0004843">
    <property type="term" value="F:cysteine-type deubiquitinase activity"/>
    <property type="evidence" value="ECO:0007669"/>
    <property type="project" value="InterPro"/>
</dbReference>
<dbReference type="GO" id="GO:0016579">
    <property type="term" value="P:protein deubiquitination"/>
    <property type="evidence" value="ECO:0007669"/>
    <property type="project" value="InterPro"/>
</dbReference>
<gene>
    <name evidence="5" type="ORF">COCSUDRAFT_64075</name>
</gene>
<dbReference type="PANTHER" id="PTHR22975:SF9">
    <property type="entry name" value="ECHINUS SPLICE FORM 3"/>
    <property type="match status" value="1"/>
</dbReference>
<dbReference type="RefSeq" id="XP_005651661.1">
    <property type="nucleotide sequence ID" value="XM_005651604.1"/>
</dbReference>
<feature type="compositionally biased region" description="Low complexity" evidence="3">
    <location>
        <begin position="2199"/>
        <end position="2238"/>
    </location>
</feature>
<dbReference type="InterPro" id="IPR001394">
    <property type="entry name" value="Peptidase_C19_UCH"/>
</dbReference>
<evidence type="ECO:0000256" key="1">
    <source>
        <dbReference type="ARBA" id="ARBA00022786"/>
    </source>
</evidence>
<feature type="compositionally biased region" description="Pro residues" evidence="3">
    <location>
        <begin position="901"/>
        <end position="910"/>
    </location>
</feature>
<keyword evidence="6" id="KW-1185">Reference proteome</keyword>
<evidence type="ECO:0000259" key="4">
    <source>
        <dbReference type="PROSITE" id="PS50235"/>
    </source>
</evidence>
<feature type="region of interest" description="Disordered" evidence="3">
    <location>
        <begin position="877"/>
        <end position="927"/>
    </location>
</feature>
<protein>
    <recommendedName>
        <fullName evidence="4">USP domain-containing protein</fullName>
    </recommendedName>
</protein>
<dbReference type="PROSITE" id="PS50235">
    <property type="entry name" value="USP_3"/>
    <property type="match status" value="1"/>
</dbReference>
<dbReference type="OrthoDB" id="10406251at2759"/>
<feature type="domain" description="USP" evidence="4">
    <location>
        <begin position="2385"/>
        <end position="2694"/>
    </location>
</feature>
<feature type="compositionally biased region" description="Basic and acidic residues" evidence="3">
    <location>
        <begin position="701"/>
        <end position="713"/>
    </location>
</feature>
<proteinExistence type="predicted"/>
<dbReference type="CDD" id="cd22249">
    <property type="entry name" value="UDM1_RNF168_RNF169-like"/>
    <property type="match status" value="1"/>
</dbReference>
<feature type="compositionally biased region" description="Low complexity" evidence="3">
    <location>
        <begin position="1889"/>
        <end position="1922"/>
    </location>
</feature>
<feature type="region of interest" description="Disordered" evidence="3">
    <location>
        <begin position="2299"/>
        <end position="2390"/>
    </location>
</feature>
<evidence type="ECO:0000313" key="6">
    <source>
        <dbReference type="Proteomes" id="UP000007264"/>
    </source>
</evidence>
<feature type="compositionally biased region" description="Low complexity" evidence="3">
    <location>
        <begin position="1649"/>
        <end position="1662"/>
    </location>
</feature>
<evidence type="ECO:0000256" key="3">
    <source>
        <dbReference type="SAM" id="MobiDB-lite"/>
    </source>
</evidence>
<dbReference type="Gene3D" id="3.90.70.10">
    <property type="entry name" value="Cysteine proteinases"/>
    <property type="match status" value="1"/>
</dbReference>
<feature type="compositionally biased region" description="Polar residues" evidence="3">
    <location>
        <begin position="1697"/>
        <end position="1710"/>
    </location>
</feature>
<feature type="compositionally biased region" description="Basic and acidic residues" evidence="3">
    <location>
        <begin position="1539"/>
        <end position="1562"/>
    </location>
</feature>
<feature type="region of interest" description="Disordered" evidence="3">
    <location>
        <begin position="1880"/>
        <end position="1949"/>
    </location>
</feature>
<dbReference type="InterPro" id="IPR052398">
    <property type="entry name" value="Ubiquitin_hydrolase_53/54"/>
</dbReference>
<feature type="region of interest" description="Disordered" evidence="3">
    <location>
        <begin position="2050"/>
        <end position="2129"/>
    </location>
</feature>
<feature type="compositionally biased region" description="Low complexity" evidence="3">
    <location>
        <begin position="1563"/>
        <end position="1572"/>
    </location>
</feature>
<feature type="region of interest" description="Disordered" evidence="3">
    <location>
        <begin position="1841"/>
        <end position="1864"/>
    </location>
</feature>
<dbReference type="InterPro" id="IPR038765">
    <property type="entry name" value="Papain-like_cys_pep_sf"/>
</dbReference>
<organism evidence="5 6">
    <name type="scientific">Coccomyxa subellipsoidea (strain C-169)</name>
    <name type="common">Green microalga</name>
    <dbReference type="NCBI Taxonomy" id="574566"/>
    <lineage>
        <taxon>Eukaryota</taxon>
        <taxon>Viridiplantae</taxon>
        <taxon>Chlorophyta</taxon>
        <taxon>core chlorophytes</taxon>
        <taxon>Trebouxiophyceae</taxon>
        <taxon>Trebouxiophyceae incertae sedis</taxon>
        <taxon>Coccomyxaceae</taxon>
        <taxon>Coccomyxa</taxon>
        <taxon>Coccomyxa subellipsoidea</taxon>
    </lineage>
</organism>
<evidence type="ECO:0000256" key="2">
    <source>
        <dbReference type="ARBA" id="ARBA00022801"/>
    </source>
</evidence>
<feature type="compositionally biased region" description="Polar residues" evidence="3">
    <location>
        <begin position="1936"/>
        <end position="1949"/>
    </location>
</feature>
<dbReference type="KEGG" id="csl:COCSUDRAFT_64075"/>
<dbReference type="GeneID" id="17045132"/>
<feature type="compositionally biased region" description="Low complexity" evidence="3">
    <location>
        <begin position="2097"/>
        <end position="2118"/>
    </location>
</feature>
<dbReference type="SUPFAM" id="SSF54001">
    <property type="entry name" value="Cysteine proteinases"/>
    <property type="match status" value="1"/>
</dbReference>
<dbReference type="Proteomes" id="UP000007264">
    <property type="component" value="Unassembled WGS sequence"/>
</dbReference>
<dbReference type="eggNOG" id="KOG1887">
    <property type="taxonomic scope" value="Eukaryota"/>
</dbReference>
<dbReference type="PANTHER" id="PTHR22975">
    <property type="entry name" value="UBIQUITIN SPECIFIC PROTEINASE"/>
    <property type="match status" value="1"/>
</dbReference>
<sequence>MVKGKGHDKALAVKGKGTVVAYKEQAEGWAAYYLDSCKVPLEKRQKQFQEKYSQFKEGNAGIVECRDWLYFAKFAFLVGLDSLCLPKCPSRSDLHDGTFPVEDCFECAMQAAHRGAKDGSIQSAVLFSHFADEFGLRGGILFIQHLTKGVDIDSWRDPKADWLKGDPHRMPFELATDPTVVGVTKEERVEIKLREIKGLLVAMMQCGRLKVPEEQRQYQAVNGDLSKARPCNWTNVLLDARHVLFSLATKASRLSPASAREMLVRARDKVLLERAAEIALDFWRGARPAADTETSDDKFNAAKLRSAMEKTGTKKGKAVKQLPAMKDMKDKLLTNQREAARKYLMDVVPEACTRRAAVPSPEEVSFVRDLVNGRAKLQKEDIRKALAEGKPSEEERKTVELWLEKTAADSGPQECQHWEDKTLLSRPEMLSHVHTTALARLKKQMPEEHGSEDGQDAPSSVLHELEQLVHGKPFEDMHVPNVSADMTFEDFMSMPNSVESPDSLACLLPQAVHDVVSELANKLLRDQALDLLVALEDDLGADSALQTHREALGDSCNTLDGLVEVEAVGEKDANLRYYNLDEPLKETQWVAGVVSQAFGRKLCVRAGDEKALAIRGQLLLEIHYMQMRRAVAQARGEFEYDRALAKRAFLIHRRLESESDEDLRRNLAGDGPPLPLHCVSRIQRPYRDDEWLDEEESAASGDDRRWSEQKPDIEPPSSTGRSDGVHPATVAAATAAAAAAAVAAGIGDPSARPAASSAVNSFMADLYKKRGEHARPSDALRAVEQQLANLYAEEVRERGRNSFLARTLEDVRDTLAAIEKGGDGGELTMDSQESIRVAGKLIENLEAQTQHNRNLVAAAAVAAHRDNLNQLAAMESGRTATGGPTAGSEAPLQGMTGGLPPQRPKGPPRAAPRANGGGPEAASGSANMDDIDYECETDVEAYLTSTDDESVASLISEEDDASWKQRYLNLARDAADLLIESGFMSDALLRAIAIYIIACLKTQASACSQAHLLICLSLPQGITCGEHTTLFHVTWRHMALLSQDQLYELANKLCVRLGNLQKVLPCYRSAHHDYTVMEACVSREGNEVLLVTASEAEDVMNEDDKFDAFRTVHDIHIFKQPRVNKPPKTMKETDRWVKDFLDDTYREDGAAASRFANTKRVRELVTRSERLLHKATDTIEERRECMSCLEEAVHVYRDIVLVESQMRQQRQALRDLKVFGDYLESWQQAHERTEKAAHGYTGVQATLLKARIKQERELLRSCEAGSKRARVNALPADIETSCKAWAEKLVGISDDSSLTAADKAKIKEEYGLWEQKTGINAKEGGVGILGIRTRQLMHERRLELLEALRDKPSTHFFRERIKAIAGAACIDINTEVEEAFLGLLVQCQDIVKQDIRHVMQWLQRMDVRMEACRTEYHQTLQAAVEESLVDATELMEKHAWEALRQTVAVKARNHAEAKKRAIERQEQLRKEEAAREAQERLLREERDREAARAEKLRRKLARQQELAAQQAAKQKQQAEQLAKQCQREAEAAEKLRLQQEREAEQRRKEEQQRREQQERDAQKQQQQQQALAKAKKQKQQQQRPAVEAASEAPRVRKSASKQQQDGKGEPIAASDKEPDSDDEAAILQRLLAMTAKSAEQDSGTDAKRAAASNAASMSSASSQTGIEQSPRKQSLKALEVPARDAASGGWGDEESDNSTPDVRSWFTKTSSRGEADRGSNSDRIPNSSLPKDPGKKVAAKERGPKCQCCKQYHKLINCPKLTHLKVETRKKLTRMYEEGHTVDADNFMRKLGCLHCGALSHFLVACPELQFTSKDQRWELSDLYQGGNPKQAQKLVREWREATQPAPTAPAKPATGKAPAAPGPAVKPLAAAAVAADAKAVPRPPPPAVAARAAGPAPAVAAPQRPAAQIGAQQPRPQAQPAKQPPQPPAEDARSTAPSEGSSAVASRSGSFLDQLAPGITRQDSTASSSQTGKPHHLVILPHATWLYVHLSDHTRYVQTPERNFRITPLSFAAGLAFGSSFLAPEQASSQPVPDLPIYSLFPRPAPRDMSPRAPVLNPFPGMQNAHSLSQAPEQPSISQQQQHMSTGGPSQDPHAQQRSSMFMQSSSQPGPSQPMQPTGSWDLLQNGGPSGIPAAAALSVLGSAPSGSAAPLPLPSASLGMFNSGTSQQSAGYAPYAMSDTTRSAVSQLRPSASASAFGAAAPQATPSGFPAAAPAASQQSLSSSRDPQLLRPPSRSASTSVIGDRIVAPPPQQHGNSSTLGGSLFSGFMGFGQRAAAPGQVLGEQILPKPLAKGAFGPIGSRPRAASVQLPSQQSSQQYGLMQPSQPDALAPGMTSMSSWGSEQSSQPDLALNGRQGSGPSGGRYWPQANGKQSGMQEARPSTQSSAADSDRCLNAVVQALAQCAAFREGLLRLDQRALQGSSAVPGALAELFRVLARDDMRPDGGGGGIAPSRLREALCRVNPRLGEMSDAGEVFGEILNAVGAVRGGGELVNACFGLRISERVVCGPCGQKATHISEYTEHIFTVSATAVMRQLRALRAGGRPQRLGQVLFATAQQANKTCDTDEGGCGQLRQTRLAHAPPRFFVLQLAWQRPRESPQDIRDTLAAIQEEVDLSELFMGLLPGAAVYGLRSAVCHYGQQRLCAFVRHPRNGAWLALDDGAAGRIMGSWPDAREKCAAGGIQPAVLLFEARFPASSPGGR</sequence>
<comment type="caution">
    <text evidence="5">The sequence shown here is derived from an EMBL/GenBank/DDBJ whole genome shotgun (WGS) entry which is preliminary data.</text>
</comment>
<feature type="compositionally biased region" description="Low complexity" evidence="3">
    <location>
        <begin position="2338"/>
        <end position="2348"/>
    </location>
</feature>
<feature type="region of interest" description="Disordered" evidence="3">
    <location>
        <begin position="689"/>
        <end position="725"/>
    </location>
</feature>